<keyword evidence="1" id="KW-0812">Transmembrane</keyword>
<evidence type="ECO:0000313" key="4">
    <source>
        <dbReference type="Proteomes" id="UP000093985"/>
    </source>
</evidence>
<name>A0A1A2E0V1_MYCSD</name>
<accession>A0A1A2E0V1</accession>
<evidence type="ECO:0000259" key="2">
    <source>
        <dbReference type="Pfam" id="PF02470"/>
    </source>
</evidence>
<keyword evidence="1" id="KW-0472">Membrane</keyword>
<gene>
    <name evidence="3" type="ORF">A5771_07070</name>
</gene>
<dbReference type="Proteomes" id="UP000093985">
    <property type="component" value="Unassembled WGS sequence"/>
</dbReference>
<dbReference type="InterPro" id="IPR005693">
    <property type="entry name" value="Mce"/>
</dbReference>
<sequence>MSLIPAAFKRPLESFSRPWLGVISIVIIAAVLMATVVYSGLGVGKTRYQGEFAQAAQIRSGAVVTIAGVKVGSVERVKLAGDHVVVGFNVERGIPLGVDTRAAIKLTTILGSRYLELSPAGSGQLENRTIALARTEVPYDLQRTLAGATRTLGPVDANRFVDSLNLLNANLGGVADELPQALNNLQAMADIIADRRERLGTLLTNTETLTTMLRGQRANLGALVMQGRDVLREIATRRAAVQRLFASATLLVERTHGILGDEAAVNQMIADFGEFMTMTADHDALLRSFLQSTPVALRNFANATGSGNAADVFLPAGIFVDSWMCALSGRARQFNLVEYFKDCE</sequence>
<organism evidence="3 4">
    <name type="scientific">Mycolicibacter sinensis (strain JDM601)</name>
    <name type="common">Mycobacterium sinense</name>
    <dbReference type="NCBI Taxonomy" id="875328"/>
    <lineage>
        <taxon>Bacteria</taxon>
        <taxon>Bacillati</taxon>
        <taxon>Actinomycetota</taxon>
        <taxon>Actinomycetes</taxon>
        <taxon>Mycobacteriales</taxon>
        <taxon>Mycobacteriaceae</taxon>
        <taxon>Mycolicibacter</taxon>
    </lineage>
</organism>
<dbReference type="EMBL" id="LZIN01000038">
    <property type="protein sequence ID" value="OBG07435.1"/>
    <property type="molecule type" value="Genomic_DNA"/>
</dbReference>
<dbReference type="PANTHER" id="PTHR33371">
    <property type="entry name" value="INTERMEMBRANE PHOSPHOLIPID TRANSPORT SYSTEM BINDING PROTEIN MLAD-RELATED"/>
    <property type="match status" value="1"/>
</dbReference>
<dbReference type="AlphaFoldDB" id="A0A1A2E0V1"/>
<comment type="caution">
    <text evidence="3">The sequence shown here is derived from an EMBL/GenBank/DDBJ whole genome shotgun (WGS) entry which is preliminary data.</text>
</comment>
<evidence type="ECO:0000256" key="1">
    <source>
        <dbReference type="SAM" id="Phobius"/>
    </source>
</evidence>
<dbReference type="PANTHER" id="PTHR33371:SF18">
    <property type="entry name" value="MCE-FAMILY PROTEIN MCE3C"/>
    <property type="match status" value="1"/>
</dbReference>
<feature type="transmembrane region" description="Helical" evidence="1">
    <location>
        <begin position="20"/>
        <end position="41"/>
    </location>
</feature>
<feature type="domain" description="Mce/MlaD" evidence="2">
    <location>
        <begin position="45"/>
        <end position="119"/>
    </location>
</feature>
<dbReference type="InterPro" id="IPR003399">
    <property type="entry name" value="Mce/MlaD"/>
</dbReference>
<dbReference type="NCBIfam" id="TIGR00996">
    <property type="entry name" value="Mtu_fam_mce"/>
    <property type="match status" value="1"/>
</dbReference>
<proteinExistence type="predicted"/>
<evidence type="ECO:0000313" key="3">
    <source>
        <dbReference type="EMBL" id="OBG07435.1"/>
    </source>
</evidence>
<dbReference type="RefSeq" id="WP_064854829.1">
    <property type="nucleotide sequence ID" value="NZ_LZIM01000100.1"/>
</dbReference>
<dbReference type="Pfam" id="PF02470">
    <property type="entry name" value="MlaD"/>
    <property type="match status" value="1"/>
</dbReference>
<protein>
    <submittedName>
        <fullName evidence="3">Mammalian cell entry protein</fullName>
    </submittedName>
</protein>
<keyword evidence="1" id="KW-1133">Transmembrane helix</keyword>
<dbReference type="OrthoDB" id="3456055at2"/>
<reference evidence="4" key="1">
    <citation type="submission" date="2016-06" db="EMBL/GenBank/DDBJ databases">
        <authorList>
            <person name="Sutton G."/>
            <person name="Brinkac L."/>
            <person name="Sanka R."/>
            <person name="Adams M."/>
            <person name="Lau E."/>
            <person name="Mehaffy C."/>
            <person name="Tameris M."/>
            <person name="Hatherill M."/>
            <person name="Hanekom W."/>
            <person name="Mahomed H."/>
            <person name="Mcshane H."/>
        </authorList>
    </citation>
    <scope>NUCLEOTIDE SEQUENCE [LARGE SCALE GENOMIC DNA]</scope>
    <source>
        <strain evidence="4">852014-51077_SCH5608930-a</strain>
    </source>
</reference>
<dbReference type="GO" id="GO:0005576">
    <property type="term" value="C:extracellular region"/>
    <property type="evidence" value="ECO:0007669"/>
    <property type="project" value="TreeGrafter"/>
</dbReference>
<dbReference type="InterPro" id="IPR052336">
    <property type="entry name" value="MlaD_Phospholipid_Transporter"/>
</dbReference>